<name>A0ABS3B5E4_9XANT</name>
<comment type="caution">
    <text evidence="1">The sequence shown here is derived from an EMBL/GenBank/DDBJ whole genome shotgun (WGS) entry which is preliminary data.</text>
</comment>
<evidence type="ECO:0000313" key="1">
    <source>
        <dbReference type="EMBL" id="MBN6102646.1"/>
    </source>
</evidence>
<accession>A0ABS3B5E4</accession>
<dbReference type="Proteomes" id="UP000695802">
    <property type="component" value="Unassembled WGS sequence"/>
</dbReference>
<gene>
    <name evidence="1" type="ORF">JR064_10750</name>
</gene>
<dbReference type="EMBL" id="JAFIWB010000009">
    <property type="protein sequence ID" value="MBN6102646.1"/>
    <property type="molecule type" value="Genomic_DNA"/>
</dbReference>
<proteinExistence type="predicted"/>
<organism evidence="1 2">
    <name type="scientific">Xanthomonas bonasiae</name>
    <dbReference type="NCBI Taxonomy" id="2810351"/>
    <lineage>
        <taxon>Bacteria</taxon>
        <taxon>Pseudomonadati</taxon>
        <taxon>Pseudomonadota</taxon>
        <taxon>Gammaproteobacteria</taxon>
        <taxon>Lysobacterales</taxon>
        <taxon>Lysobacteraceae</taxon>
        <taxon>Xanthomonas</taxon>
    </lineage>
</organism>
<evidence type="ECO:0000313" key="2">
    <source>
        <dbReference type="Proteomes" id="UP000695802"/>
    </source>
</evidence>
<dbReference type="RefSeq" id="WP_191825293.1">
    <property type="nucleotide sequence ID" value="NZ_JACSQX010000005.1"/>
</dbReference>
<keyword evidence="2" id="KW-1185">Reference proteome</keyword>
<protein>
    <submittedName>
        <fullName evidence="1">Uncharacterized protein</fullName>
    </submittedName>
</protein>
<sequence length="98" mass="10504">MNFDQEGVGPFLGSLSQSFSSGFSANQADKLAAAIDSLPVEQTGSWEYGVTVNGKPERLVIVAFKDDVDAPDLAFYSSPELAVSIQKQLESFAQAQGW</sequence>
<reference evidence="1 2" key="1">
    <citation type="submission" date="2021-02" db="EMBL/GenBank/DDBJ databases">
        <title>Taxonomically Unique Crown Gall-Associated Xanthomonas Stains Have Deficiency in Virulence Repertories.</title>
        <authorList>
            <person name="Mafakheri H."/>
            <person name="Taghavi S.M."/>
            <person name="Dimkic I."/>
            <person name="Nemanja K."/>
            <person name="Osdaghi E."/>
        </authorList>
    </citation>
    <scope>NUCLEOTIDE SEQUENCE [LARGE SCALE GENOMIC DNA]</scope>
    <source>
        <strain evidence="1 2">FX4</strain>
    </source>
</reference>